<name>A0A397WNB0_9ARCH</name>
<dbReference type="Proteomes" id="UP000266622">
    <property type="component" value="Unassembled WGS sequence"/>
</dbReference>
<keyword evidence="2" id="KW-0472">Membrane</keyword>
<feature type="transmembrane region" description="Helical" evidence="2">
    <location>
        <begin position="192"/>
        <end position="216"/>
    </location>
</feature>
<evidence type="ECO:0000256" key="1">
    <source>
        <dbReference type="SAM" id="MobiDB-lite"/>
    </source>
</evidence>
<proteinExistence type="predicted"/>
<feature type="compositionally biased region" description="Polar residues" evidence="1">
    <location>
        <begin position="127"/>
        <end position="157"/>
    </location>
</feature>
<organism evidence="3 4">
    <name type="scientific">Candidatus Nanoclepta minutus</name>
    <dbReference type="NCBI Taxonomy" id="1940235"/>
    <lineage>
        <taxon>Archaea</taxon>
        <taxon>Nanobdellota</taxon>
        <taxon>Candidatus Nanoclepta</taxon>
    </lineage>
</organism>
<protein>
    <submittedName>
        <fullName evidence="3">Uncharacterized protein</fullName>
    </submittedName>
</protein>
<dbReference type="EMBL" id="MWMI01000002">
    <property type="protein sequence ID" value="RIB35402.1"/>
    <property type="molecule type" value="Genomic_DNA"/>
</dbReference>
<accession>A0A397WNB0</accession>
<feature type="region of interest" description="Disordered" evidence="1">
    <location>
        <begin position="123"/>
        <end position="157"/>
    </location>
</feature>
<comment type="caution">
    <text evidence="3">The sequence shown here is derived from an EMBL/GenBank/DDBJ whole genome shotgun (WGS) entry which is preliminary data.</text>
</comment>
<evidence type="ECO:0000313" key="4">
    <source>
        <dbReference type="Proteomes" id="UP000266622"/>
    </source>
</evidence>
<feature type="transmembrane region" description="Helical" evidence="2">
    <location>
        <begin position="228"/>
        <end position="249"/>
    </location>
</feature>
<evidence type="ECO:0000313" key="3">
    <source>
        <dbReference type="EMBL" id="RIB35402.1"/>
    </source>
</evidence>
<keyword evidence="2" id="KW-0812">Transmembrane</keyword>
<dbReference type="AlphaFoldDB" id="A0A397WNB0"/>
<evidence type="ECO:0000256" key="2">
    <source>
        <dbReference type="SAM" id="Phobius"/>
    </source>
</evidence>
<gene>
    <name evidence="3" type="ORF">BXU00_01390</name>
</gene>
<keyword evidence="2" id="KW-1133">Transmembrane helix</keyword>
<reference evidence="3 4" key="1">
    <citation type="journal article" date="2018" name="Syst. Appl. Microbiol.">
        <title>A new symbiotic nanoarchaeote (Candidatus Nanoclepta minutus) and its host (Zestosphaera tikiterensis gen. nov., sp. nov.) from a New Zealand hot spring.</title>
        <authorList>
            <person name="St John E."/>
            <person name="Liu Y."/>
            <person name="Podar M."/>
            <person name="Stott M.B."/>
            <person name="Meneghin J."/>
            <person name="Chen Z."/>
            <person name="Lagutin K."/>
            <person name="Mitchell K."/>
            <person name="Reysenbach A.L."/>
        </authorList>
    </citation>
    <scope>NUCLEOTIDE SEQUENCE [LARGE SCALE GENOMIC DNA]</scope>
    <source>
        <strain evidence="3">NZ3</strain>
    </source>
</reference>
<sequence>MHYPSWLKIKEPYQKENKWYCPYCNSEFDSKEKAYPRLVMTFDSFQRSYKEHPDLRIFLDEQWHTKEGHPCTAFSFYFWEEYEKYRKMENFPKLEDIKVKEVRKKDKKKASDNAFSFLSLREPEPSNKVNDTQKINTKSNNVSSNLPSYKASSKPPSNITKNIDNKTNQAGIFSLKKLLYSLEDKTIIKDSILILIINFIFFNLKIYQFFSLSYIYDIPRFFDRIISFFLFSVLIVSLSKAFSRIFLLYTDMRTL</sequence>